<evidence type="ECO:0000313" key="1">
    <source>
        <dbReference type="EMBL" id="BAJ98907.1"/>
    </source>
</evidence>
<reference evidence="1" key="1">
    <citation type="journal article" date="2011" name="Plant Physiol.">
        <title>Comprehensive sequence analysis of 24,783 barley full-length cDNAs derived from 12 clone libraries.</title>
        <authorList>
            <person name="Matsumoto T."/>
            <person name="Tanaka T."/>
            <person name="Sakai H."/>
            <person name="Amano N."/>
            <person name="Kanamori H."/>
            <person name="Kurita K."/>
            <person name="Kikuta A."/>
            <person name="Kamiya K."/>
            <person name="Yamamoto M."/>
            <person name="Ikawa H."/>
            <person name="Fujii N."/>
            <person name="Hori K."/>
            <person name="Itoh T."/>
            <person name="Sato K."/>
        </authorList>
    </citation>
    <scope>NUCLEOTIDE SEQUENCE</scope>
    <source>
        <tissue evidence="1">Shoot and root</tissue>
    </source>
</reference>
<name>F2DUY6_HORVV</name>
<accession>F2DUY6</accession>
<proteinExistence type="evidence at transcript level"/>
<sequence length="84" mass="9773">MSSIMKMPTIWGRAELRGARWFVYKPIDSFIFLATQHQNPSPNQSPIIITDSFHLTSLLSRRHSWQAVRPATNHMQAIRAWAIR</sequence>
<organism evidence="1">
    <name type="scientific">Hordeum vulgare subsp. vulgare</name>
    <name type="common">Domesticated barley</name>
    <dbReference type="NCBI Taxonomy" id="112509"/>
    <lineage>
        <taxon>Eukaryota</taxon>
        <taxon>Viridiplantae</taxon>
        <taxon>Streptophyta</taxon>
        <taxon>Embryophyta</taxon>
        <taxon>Tracheophyta</taxon>
        <taxon>Spermatophyta</taxon>
        <taxon>Magnoliopsida</taxon>
        <taxon>Liliopsida</taxon>
        <taxon>Poales</taxon>
        <taxon>Poaceae</taxon>
        <taxon>BOP clade</taxon>
        <taxon>Pooideae</taxon>
        <taxon>Triticodae</taxon>
        <taxon>Triticeae</taxon>
        <taxon>Hordeinae</taxon>
        <taxon>Hordeum</taxon>
    </lineage>
</organism>
<dbReference type="AlphaFoldDB" id="F2DUY6"/>
<protein>
    <submittedName>
        <fullName evidence="1">Predicted protein</fullName>
    </submittedName>
</protein>
<dbReference type="EMBL" id="AK367704">
    <property type="protein sequence ID" value="BAJ98907.1"/>
    <property type="molecule type" value="mRNA"/>
</dbReference>